<dbReference type="InterPro" id="IPR032877">
    <property type="entry name" value="Transposase_HTH"/>
</dbReference>
<keyword evidence="3" id="KW-1185">Reference proteome</keyword>
<dbReference type="OrthoDB" id="5289059at2"/>
<reference evidence="3" key="1">
    <citation type="submission" date="2016-08" db="EMBL/GenBank/DDBJ databases">
        <authorList>
            <person name="Merda D."/>
            <person name="Briand M."/>
            <person name="Taghouti G."/>
            <person name="Carrere S."/>
            <person name="Gouzy J."/>
            <person name="Portier P."/>
            <person name="Jacques M.-A."/>
            <person name="Fischer-Le Saux M."/>
        </authorList>
    </citation>
    <scope>NUCLEOTIDE SEQUENCE [LARGE SCALE GENOMIC DNA]</scope>
    <source>
        <strain evidence="3">CFBP1156</strain>
    </source>
</reference>
<dbReference type="Pfam" id="PF13542">
    <property type="entry name" value="HTH_Tnp_ISL3"/>
    <property type="match status" value="1"/>
</dbReference>
<protein>
    <recommendedName>
        <fullName evidence="1">Transposase IS204/IS1001/IS1096/IS1165 helix-turn-helix domain-containing protein</fullName>
    </recommendedName>
</protein>
<proteinExistence type="predicted"/>
<dbReference type="RefSeq" id="WP_053057172.1">
    <property type="nucleotide sequence ID" value="NZ_CP043476.1"/>
</dbReference>
<accession>A0A2S7EPW2</accession>
<evidence type="ECO:0000259" key="1">
    <source>
        <dbReference type="Pfam" id="PF13542"/>
    </source>
</evidence>
<evidence type="ECO:0000313" key="3">
    <source>
        <dbReference type="Proteomes" id="UP000238261"/>
    </source>
</evidence>
<dbReference type="EMBL" id="MDEG01000034">
    <property type="protein sequence ID" value="PPU94817.1"/>
    <property type="molecule type" value="Genomic_DNA"/>
</dbReference>
<name>A0A2S7EPW2_9XANT</name>
<sequence length="84" mass="9578">MVSRLRLACAHCRPRLERLDWLDRHARLTRWLADNVARLCAATTIVHAAHWFGLDGQTVKRIDVQHLERTLGPIDLSGVTVRDG</sequence>
<organism evidence="2 3">
    <name type="scientific">Xanthomonas hyacinthi</name>
    <dbReference type="NCBI Taxonomy" id="56455"/>
    <lineage>
        <taxon>Bacteria</taxon>
        <taxon>Pseudomonadati</taxon>
        <taxon>Pseudomonadota</taxon>
        <taxon>Gammaproteobacteria</taxon>
        <taxon>Lysobacterales</taxon>
        <taxon>Lysobacteraceae</taxon>
        <taxon>Xanthomonas</taxon>
    </lineage>
</organism>
<gene>
    <name evidence="2" type="ORF">XhyaCFBP1156_19815</name>
</gene>
<dbReference type="AlphaFoldDB" id="A0A2S7EPW2"/>
<comment type="caution">
    <text evidence="2">The sequence shown here is derived from an EMBL/GenBank/DDBJ whole genome shotgun (WGS) entry which is preliminary data.</text>
</comment>
<dbReference type="Proteomes" id="UP000238261">
    <property type="component" value="Unassembled WGS sequence"/>
</dbReference>
<feature type="domain" description="Transposase IS204/IS1001/IS1096/IS1165 helix-turn-helix" evidence="1">
    <location>
        <begin position="17"/>
        <end position="66"/>
    </location>
</feature>
<evidence type="ECO:0000313" key="2">
    <source>
        <dbReference type="EMBL" id="PPU94817.1"/>
    </source>
</evidence>